<gene>
    <name evidence="1" type="ORF">GCM10023092_08350</name>
</gene>
<dbReference type="Proteomes" id="UP001501410">
    <property type="component" value="Unassembled WGS sequence"/>
</dbReference>
<dbReference type="EMBL" id="BAABEZ010000004">
    <property type="protein sequence ID" value="GAA4451154.1"/>
    <property type="molecule type" value="Genomic_DNA"/>
</dbReference>
<dbReference type="RefSeq" id="WP_344822992.1">
    <property type="nucleotide sequence ID" value="NZ_BAABEZ010000004.1"/>
</dbReference>
<comment type="caution">
    <text evidence="1">The sequence shown here is derived from an EMBL/GenBank/DDBJ whole genome shotgun (WGS) entry which is preliminary data.</text>
</comment>
<protein>
    <submittedName>
        <fullName evidence="1">Uncharacterized protein</fullName>
    </submittedName>
</protein>
<keyword evidence="2" id="KW-1185">Reference proteome</keyword>
<reference evidence="2" key="1">
    <citation type="journal article" date="2019" name="Int. J. Syst. Evol. Microbiol.">
        <title>The Global Catalogue of Microorganisms (GCM) 10K type strain sequencing project: providing services to taxonomists for standard genome sequencing and annotation.</title>
        <authorList>
            <consortium name="The Broad Institute Genomics Platform"/>
            <consortium name="The Broad Institute Genome Sequencing Center for Infectious Disease"/>
            <person name="Wu L."/>
            <person name="Ma J."/>
        </authorList>
    </citation>
    <scope>NUCLEOTIDE SEQUENCE [LARGE SCALE GENOMIC DNA]</scope>
    <source>
        <strain evidence="2">JCM 31921</strain>
    </source>
</reference>
<proteinExistence type="predicted"/>
<evidence type="ECO:0000313" key="2">
    <source>
        <dbReference type="Proteomes" id="UP001501410"/>
    </source>
</evidence>
<accession>A0ABP8ML14</accession>
<organism evidence="1 2">
    <name type="scientific">Rurimicrobium arvi</name>
    <dbReference type="NCBI Taxonomy" id="2049916"/>
    <lineage>
        <taxon>Bacteria</taxon>
        <taxon>Pseudomonadati</taxon>
        <taxon>Bacteroidota</taxon>
        <taxon>Chitinophagia</taxon>
        <taxon>Chitinophagales</taxon>
        <taxon>Chitinophagaceae</taxon>
        <taxon>Rurimicrobium</taxon>
    </lineage>
</organism>
<evidence type="ECO:0000313" key="1">
    <source>
        <dbReference type="EMBL" id="GAA4451154.1"/>
    </source>
</evidence>
<name>A0ABP8ML14_9BACT</name>
<sequence>MRNRYKRRWRYFDEGLIAISSEAALFLKEFYGNQVQDGRLPEHFEMIDLQRYKKTADVRKVRAAMYEKTKEPFVFFPCKN</sequence>